<dbReference type="InterPro" id="IPR013389">
    <property type="entry name" value="CRISPR-assoc_prot_Cas8b"/>
</dbReference>
<dbReference type="STRING" id="1089553.Tph_c24440"/>
<dbReference type="HOGENOM" id="CLU_1824434_0_0_9"/>
<proteinExistence type="predicted"/>
<dbReference type="AlphaFoldDB" id="K4LHY3"/>
<gene>
    <name evidence="1" type="primary">cas8b</name>
    <name evidence="1" type="ordered locus">Tph_c24440</name>
</gene>
<dbReference type="Proteomes" id="UP000000467">
    <property type="component" value="Chromosome"/>
</dbReference>
<dbReference type="RefSeq" id="WP_015051483.1">
    <property type="nucleotide sequence ID" value="NC_018870.1"/>
</dbReference>
<dbReference type="eggNOG" id="ENOG5032T4P">
    <property type="taxonomic scope" value="Bacteria"/>
</dbReference>
<evidence type="ECO:0000313" key="2">
    <source>
        <dbReference type="Proteomes" id="UP000000467"/>
    </source>
</evidence>
<organism evidence="1 2">
    <name type="scientific">Thermacetogenium phaeum (strain ATCC BAA-254 / DSM 26808 / PB)</name>
    <dbReference type="NCBI Taxonomy" id="1089553"/>
    <lineage>
        <taxon>Bacteria</taxon>
        <taxon>Bacillati</taxon>
        <taxon>Bacillota</taxon>
        <taxon>Clostridia</taxon>
        <taxon>Thermoanaerobacterales</taxon>
        <taxon>Thermoanaerobacteraceae</taxon>
        <taxon>Thermacetogenium</taxon>
    </lineage>
</organism>
<dbReference type="OrthoDB" id="1807618at2"/>
<evidence type="ECO:0000313" key="1">
    <source>
        <dbReference type="EMBL" id="AFV12621.1"/>
    </source>
</evidence>
<keyword evidence="2" id="KW-1185">Reference proteome</keyword>
<name>K4LHY3_THEPS</name>
<protein>
    <submittedName>
        <fullName evidence="1">CRISPR-associated protein Cas8b</fullName>
    </submittedName>
</protein>
<dbReference type="EMBL" id="CP003732">
    <property type="protein sequence ID" value="AFV12621.1"/>
    <property type="molecule type" value="Genomic_DNA"/>
</dbReference>
<dbReference type="Pfam" id="PF09484">
    <property type="entry name" value="Cas_TM1802"/>
    <property type="match status" value="1"/>
</dbReference>
<accession>K4LHY3</accession>
<dbReference type="KEGG" id="tpz:Tph_c24440"/>
<reference evidence="1 2" key="1">
    <citation type="journal article" date="2012" name="BMC Genomics">
        <title>Genome-guided analysis of physiological and morphological traits of the fermentative acetate oxidizer Thermacetogenium phaeum.</title>
        <authorList>
            <person name="Oehler D."/>
            <person name="Poehlein A."/>
            <person name="Leimbach A."/>
            <person name="Muller N."/>
            <person name="Daniel R."/>
            <person name="Gottschalk G."/>
            <person name="Schink B."/>
        </authorList>
    </citation>
    <scope>NUCLEOTIDE SEQUENCE [LARGE SCALE GENOMIC DNA]</scope>
    <source>
        <strain evidence="2">ATCC BAA-254 / DSM 26808 / PB</strain>
    </source>
</reference>
<sequence>MKLDFLSDFEDPYLQSERGKGVFLAGVLLGYMARCQVGKEGDIKKAPLFKQIDFGRMDLKRLKRQLARVPQLISAYEGMQKHSYLINRLAAEVGRLILSGNGDLGIDGNFAFTVGFGNAASYFWKIFGKEGKEELDNEGGN</sequence>